<name>A0A4Q2UDH1_9BACT</name>
<comment type="caution">
    <text evidence="2">The sequence shown here is derived from an EMBL/GenBank/DDBJ whole genome shotgun (WGS) entry which is preliminary data.</text>
</comment>
<evidence type="ECO:0000259" key="1">
    <source>
        <dbReference type="Pfam" id="PF12696"/>
    </source>
</evidence>
<dbReference type="InterPro" id="IPR032689">
    <property type="entry name" value="TraG-D_C"/>
</dbReference>
<proteinExistence type="predicted"/>
<dbReference type="InterPro" id="IPR027417">
    <property type="entry name" value="P-loop_NTPase"/>
</dbReference>
<dbReference type="Proteomes" id="UP000290407">
    <property type="component" value="Unassembled WGS sequence"/>
</dbReference>
<reference evidence="2 3" key="1">
    <citation type="submission" date="2019-01" db="EMBL/GenBank/DDBJ databases">
        <title>Spirosoma flava sp. nov., a propanil-degrading bacterium isolated from herbicide-contaminated soil.</title>
        <authorList>
            <person name="Zhang L."/>
            <person name="Jiang J.-D."/>
        </authorList>
    </citation>
    <scope>NUCLEOTIDE SEQUENCE [LARGE SCALE GENOMIC DNA]</scope>
    <source>
        <strain evidence="2 3">TY50</strain>
    </source>
</reference>
<feature type="domain" description="TraD/TraG TraM recognition site" evidence="1">
    <location>
        <begin position="311"/>
        <end position="417"/>
    </location>
</feature>
<dbReference type="SUPFAM" id="SSF52540">
    <property type="entry name" value="P-loop containing nucleoside triphosphate hydrolases"/>
    <property type="match status" value="1"/>
</dbReference>
<dbReference type="AlphaFoldDB" id="A0A4Q2UDH1"/>
<gene>
    <name evidence="2" type="ORF">EQG79_30635</name>
</gene>
<evidence type="ECO:0000313" key="3">
    <source>
        <dbReference type="Proteomes" id="UP000290407"/>
    </source>
</evidence>
<evidence type="ECO:0000313" key="2">
    <source>
        <dbReference type="EMBL" id="RYC66262.1"/>
    </source>
</evidence>
<sequence>MQIDLDKELYRFNGQHPFTIRQACEGVQIFGGIGSGKTSGSGAGLARAFLRGGFGGLVLCAKNDEVETWKAYAKETGRQNDLVIFDTDGDWMFPFLHYEMTRPGKGAGFTENVVRLFMTVHEALSRRSGGGGDPYWTSAMQQLIRNAVDLSIMATGSVSVPLMYDIVRSAPQTLEQKADPEWKANSKCCELLVQGNFKPLDRWAKFDFDAAASFWLREFPSISPKTRSGIISMFTTTADCFMRRPFRQLFSEVPENLDQICYPEFSQEGVIIILNLPVKEFGDAGRAAQVVYKYMWQQATERRNVKEHPRPVFLWVDEAQNFVTDYDMHFQATARSSRACTVYLTQNKPNYYAELGGEGSRARVDSLIGNLQTKIFHANSDPETNNYAAEVIGKSWQTRKGDSMNFGGESLSMGSNRSESFDYDCPPQLFTRLPKGGPENGNTVGGIVFQNGRTWGGNETFLFATFKQQ</sequence>
<keyword evidence="3" id="KW-1185">Reference proteome</keyword>
<protein>
    <recommendedName>
        <fullName evidence="1">TraD/TraG TraM recognition site domain-containing protein</fullName>
    </recommendedName>
</protein>
<dbReference type="RefSeq" id="WP_129607036.1">
    <property type="nucleotide sequence ID" value="NZ_SBLB01000018.1"/>
</dbReference>
<organism evidence="2 3">
    <name type="scientific">Spirosoma sordidisoli</name>
    <dbReference type="NCBI Taxonomy" id="2502893"/>
    <lineage>
        <taxon>Bacteria</taxon>
        <taxon>Pseudomonadati</taxon>
        <taxon>Bacteroidota</taxon>
        <taxon>Cytophagia</taxon>
        <taxon>Cytophagales</taxon>
        <taxon>Cytophagaceae</taxon>
        <taxon>Spirosoma</taxon>
    </lineage>
</organism>
<dbReference type="Pfam" id="PF12696">
    <property type="entry name" value="TraG-D_C"/>
    <property type="match status" value="1"/>
</dbReference>
<dbReference type="EMBL" id="SBLB01000018">
    <property type="protein sequence ID" value="RYC66262.1"/>
    <property type="molecule type" value="Genomic_DNA"/>
</dbReference>
<dbReference type="Gene3D" id="3.40.50.300">
    <property type="entry name" value="P-loop containing nucleotide triphosphate hydrolases"/>
    <property type="match status" value="1"/>
</dbReference>
<accession>A0A4Q2UDH1</accession>